<organism evidence="1 2">
    <name type="scientific">Ovis ammon polii x Ovis aries</name>
    <dbReference type="NCBI Taxonomy" id="2918886"/>
    <lineage>
        <taxon>Eukaryota</taxon>
        <taxon>Metazoa</taxon>
        <taxon>Chordata</taxon>
        <taxon>Craniata</taxon>
        <taxon>Vertebrata</taxon>
        <taxon>Euteleostomi</taxon>
        <taxon>Mammalia</taxon>
        <taxon>Eutheria</taxon>
        <taxon>Laurasiatheria</taxon>
        <taxon>Artiodactyla</taxon>
        <taxon>Ruminantia</taxon>
        <taxon>Pecora</taxon>
        <taxon>Bovidae</taxon>
        <taxon>Caprinae</taxon>
        <taxon>Ovis</taxon>
    </lineage>
</organism>
<proteinExistence type="predicted"/>
<sequence length="247" mass="26758">MPQLENSCAAMKTPHDAAKIQCHNMHRKTVSLNIKCGELTVASLMENSQSDSQELTGHPSITRITDSITSSEAQGPWSPCCATGEAMSVRSPGSAAGEWSPLTTAGGRAHAAAETKHSQRGLDEVLSALCCLSPESCDLTIFPSTLHASCDQSQSSQAGQFQTDRNQAFTWYLWIGVYGKPEVQSEEITDEGTLGQVVEQPHFFLFPFFVEAGEDKEIETAEVSSYSKVSFVLRTHMDALDVVPLSL</sequence>
<gene>
    <name evidence="1" type="ORF">MJG53_012600</name>
</gene>
<comment type="caution">
    <text evidence="1">The sequence shown here is derived from an EMBL/GenBank/DDBJ whole genome shotgun (WGS) entry which is preliminary data.</text>
</comment>
<protein>
    <submittedName>
        <fullName evidence="1">Uncharacterized protein</fullName>
    </submittedName>
</protein>
<keyword evidence="2" id="KW-1185">Reference proteome</keyword>
<accession>A0ACB9UL97</accession>
<evidence type="ECO:0000313" key="2">
    <source>
        <dbReference type="Proteomes" id="UP001057279"/>
    </source>
</evidence>
<dbReference type="EMBL" id="CM043040">
    <property type="protein sequence ID" value="KAI4572762.1"/>
    <property type="molecule type" value="Genomic_DNA"/>
</dbReference>
<name>A0ACB9UL97_9CETA</name>
<reference evidence="1" key="1">
    <citation type="submission" date="2022-03" db="EMBL/GenBank/DDBJ databases">
        <title>Genomic analyses of argali, domestic sheep and their hybrids provide insights into chromosomal evolution, heterosis and genetic basis of agronomic traits.</title>
        <authorList>
            <person name="Li M."/>
        </authorList>
    </citation>
    <scope>NUCLEOTIDE SEQUENCE</scope>
    <source>
        <strain evidence="1">F1 hybrid</strain>
    </source>
</reference>
<dbReference type="Proteomes" id="UP001057279">
    <property type="component" value="Linkage Group LG15"/>
</dbReference>
<evidence type="ECO:0000313" key="1">
    <source>
        <dbReference type="EMBL" id="KAI4572762.1"/>
    </source>
</evidence>